<dbReference type="AlphaFoldDB" id="A0A4Q7UZJ2"/>
<organism evidence="1 2">
    <name type="scientific">Pseudonocardia sediminis</name>
    <dbReference type="NCBI Taxonomy" id="1397368"/>
    <lineage>
        <taxon>Bacteria</taxon>
        <taxon>Bacillati</taxon>
        <taxon>Actinomycetota</taxon>
        <taxon>Actinomycetes</taxon>
        <taxon>Pseudonocardiales</taxon>
        <taxon>Pseudonocardiaceae</taxon>
        <taxon>Pseudonocardia</taxon>
    </lineage>
</organism>
<evidence type="ECO:0000313" key="1">
    <source>
        <dbReference type="EMBL" id="RZT87562.1"/>
    </source>
</evidence>
<evidence type="ECO:0000313" key="2">
    <source>
        <dbReference type="Proteomes" id="UP000291591"/>
    </source>
</evidence>
<comment type="caution">
    <text evidence="1">The sequence shown here is derived from an EMBL/GenBank/DDBJ whole genome shotgun (WGS) entry which is preliminary data.</text>
</comment>
<reference evidence="1 2" key="1">
    <citation type="submission" date="2019-02" db="EMBL/GenBank/DDBJ databases">
        <title>Sequencing the genomes of 1000 actinobacteria strains.</title>
        <authorList>
            <person name="Klenk H.-P."/>
        </authorList>
    </citation>
    <scope>NUCLEOTIDE SEQUENCE [LARGE SCALE GENOMIC DNA]</scope>
    <source>
        <strain evidence="1 2">DSM 45779</strain>
    </source>
</reference>
<protein>
    <recommendedName>
        <fullName evidence="3">MerR-like DNA binding protein</fullName>
    </recommendedName>
</protein>
<dbReference type="EMBL" id="SHKL01000001">
    <property type="protein sequence ID" value="RZT87562.1"/>
    <property type="molecule type" value="Genomic_DNA"/>
</dbReference>
<gene>
    <name evidence="1" type="ORF">EV383_4487</name>
</gene>
<proteinExistence type="predicted"/>
<evidence type="ECO:0008006" key="3">
    <source>
        <dbReference type="Google" id="ProtNLM"/>
    </source>
</evidence>
<dbReference type="RefSeq" id="WP_130291694.1">
    <property type="nucleotide sequence ID" value="NZ_SHKL01000001.1"/>
</dbReference>
<keyword evidence="2" id="KW-1185">Reference proteome</keyword>
<name>A0A4Q7UZJ2_PSEST</name>
<sequence>MTTALALAYAWRVTAAPRRGKTPLEHAVSSDGWAYCGQPAPSGWGVTRWPARRCTRCEVSVSTERFTHVQMVDASGLTYRMADHYVRAGYLSPDVPAIGSGSQRVFSRAEVEVACRLARLVRAGVAPRDAARVARGGPLGPGISIRFDDEEGTP</sequence>
<dbReference type="Proteomes" id="UP000291591">
    <property type="component" value="Unassembled WGS sequence"/>
</dbReference>
<accession>A0A4Q7UZJ2</accession>